<evidence type="ECO:0000313" key="1">
    <source>
        <dbReference type="EMBL" id="GEM43962.1"/>
    </source>
</evidence>
<gene>
    <name evidence="1" type="ORF">NN4_84810</name>
</gene>
<organism evidence="1 2">
    <name type="scientific">Nocardia ninae NBRC 108245</name>
    <dbReference type="NCBI Taxonomy" id="1210091"/>
    <lineage>
        <taxon>Bacteria</taxon>
        <taxon>Bacillati</taxon>
        <taxon>Actinomycetota</taxon>
        <taxon>Actinomycetes</taxon>
        <taxon>Mycobacteriales</taxon>
        <taxon>Nocardiaceae</taxon>
        <taxon>Nocardia</taxon>
    </lineage>
</organism>
<comment type="caution">
    <text evidence="1">The sequence shown here is derived from an EMBL/GenBank/DDBJ whole genome shotgun (WGS) entry which is preliminary data.</text>
</comment>
<name>A0A511MTQ6_9NOCA</name>
<dbReference type="EMBL" id="BJXA01000124">
    <property type="protein sequence ID" value="GEM43962.1"/>
    <property type="molecule type" value="Genomic_DNA"/>
</dbReference>
<accession>A0A511MTQ6</accession>
<keyword evidence="2" id="KW-1185">Reference proteome</keyword>
<protein>
    <submittedName>
        <fullName evidence="1">Uncharacterized protein</fullName>
    </submittedName>
</protein>
<dbReference type="AlphaFoldDB" id="A0A511MTQ6"/>
<reference evidence="1 2" key="1">
    <citation type="submission" date="2019-07" db="EMBL/GenBank/DDBJ databases">
        <title>Whole genome shotgun sequence of Nocardia ninae NBRC 108245.</title>
        <authorList>
            <person name="Hosoyama A."/>
            <person name="Uohara A."/>
            <person name="Ohji S."/>
            <person name="Ichikawa N."/>
        </authorList>
    </citation>
    <scope>NUCLEOTIDE SEQUENCE [LARGE SCALE GENOMIC DNA]</scope>
    <source>
        <strain evidence="1 2">NBRC 108245</strain>
    </source>
</reference>
<evidence type="ECO:0000313" key="2">
    <source>
        <dbReference type="Proteomes" id="UP000321424"/>
    </source>
</evidence>
<dbReference type="Proteomes" id="UP000321424">
    <property type="component" value="Unassembled WGS sequence"/>
</dbReference>
<proteinExistence type="predicted"/>
<sequence length="69" mass="7069">MREKSSAARSVLTLTEPDSIESVTVRIAAADVVGAAANAGAVALAPAKAESMIALVAMDLLMIIEKFNP</sequence>